<sequence>MPSKSSLQRCMNILFTSKCLSQLINLQILQSKPYSNLKNSGITAIKRNRDLSASRSKASFLSLYALRQIIANLWPSIAVLS</sequence>
<accession>A0A2K2BPX5</accession>
<dbReference type="Proteomes" id="UP000006729">
    <property type="component" value="Chromosome 2"/>
</dbReference>
<reference evidence="1 2" key="1">
    <citation type="journal article" date="2006" name="Science">
        <title>The genome of black cottonwood, Populus trichocarpa (Torr. &amp; Gray).</title>
        <authorList>
            <person name="Tuskan G.A."/>
            <person name="Difazio S."/>
            <person name="Jansson S."/>
            <person name="Bohlmann J."/>
            <person name="Grigoriev I."/>
            <person name="Hellsten U."/>
            <person name="Putnam N."/>
            <person name="Ralph S."/>
            <person name="Rombauts S."/>
            <person name="Salamov A."/>
            <person name="Schein J."/>
            <person name="Sterck L."/>
            <person name="Aerts A."/>
            <person name="Bhalerao R.R."/>
            <person name="Bhalerao R.P."/>
            <person name="Blaudez D."/>
            <person name="Boerjan W."/>
            <person name="Brun A."/>
            <person name="Brunner A."/>
            <person name="Busov V."/>
            <person name="Campbell M."/>
            <person name="Carlson J."/>
            <person name="Chalot M."/>
            <person name="Chapman J."/>
            <person name="Chen G.L."/>
            <person name="Cooper D."/>
            <person name="Coutinho P.M."/>
            <person name="Couturier J."/>
            <person name="Covert S."/>
            <person name="Cronk Q."/>
            <person name="Cunningham R."/>
            <person name="Davis J."/>
            <person name="Degroeve S."/>
            <person name="Dejardin A."/>
            <person name="Depamphilis C."/>
            <person name="Detter J."/>
            <person name="Dirks B."/>
            <person name="Dubchak I."/>
            <person name="Duplessis S."/>
            <person name="Ehlting J."/>
            <person name="Ellis B."/>
            <person name="Gendler K."/>
            <person name="Goodstein D."/>
            <person name="Gribskov M."/>
            <person name="Grimwood J."/>
            <person name="Groover A."/>
            <person name="Gunter L."/>
            <person name="Hamberger B."/>
            <person name="Heinze B."/>
            <person name="Helariutta Y."/>
            <person name="Henrissat B."/>
            <person name="Holligan D."/>
            <person name="Holt R."/>
            <person name="Huang W."/>
            <person name="Islam-Faridi N."/>
            <person name="Jones S."/>
            <person name="Jones-Rhoades M."/>
            <person name="Jorgensen R."/>
            <person name="Joshi C."/>
            <person name="Kangasjarvi J."/>
            <person name="Karlsson J."/>
            <person name="Kelleher C."/>
            <person name="Kirkpatrick R."/>
            <person name="Kirst M."/>
            <person name="Kohler A."/>
            <person name="Kalluri U."/>
            <person name="Larimer F."/>
            <person name="Leebens-Mack J."/>
            <person name="Leple J.C."/>
            <person name="Locascio P."/>
            <person name="Lou Y."/>
            <person name="Lucas S."/>
            <person name="Martin F."/>
            <person name="Montanini B."/>
            <person name="Napoli C."/>
            <person name="Nelson D.R."/>
            <person name="Nelson C."/>
            <person name="Nieminen K."/>
            <person name="Nilsson O."/>
            <person name="Pereda V."/>
            <person name="Peter G."/>
            <person name="Philippe R."/>
            <person name="Pilate G."/>
            <person name="Poliakov A."/>
            <person name="Razumovskaya J."/>
            <person name="Richardson P."/>
            <person name="Rinaldi C."/>
            <person name="Ritland K."/>
            <person name="Rouze P."/>
            <person name="Ryaboy D."/>
            <person name="Schmutz J."/>
            <person name="Schrader J."/>
            <person name="Segerman B."/>
            <person name="Shin H."/>
            <person name="Siddiqui A."/>
            <person name="Sterky F."/>
            <person name="Terry A."/>
            <person name="Tsai C.J."/>
            <person name="Uberbacher E."/>
            <person name="Unneberg P."/>
            <person name="Vahala J."/>
            <person name="Wall K."/>
            <person name="Wessler S."/>
            <person name="Yang G."/>
            <person name="Yin T."/>
            <person name="Douglas C."/>
            <person name="Marra M."/>
            <person name="Sandberg G."/>
            <person name="Van de Peer Y."/>
            <person name="Rokhsar D."/>
        </authorList>
    </citation>
    <scope>NUCLEOTIDE SEQUENCE [LARGE SCALE GENOMIC DNA]</scope>
    <source>
        <strain evidence="2">cv. Nisqually</strain>
    </source>
</reference>
<name>A0A2K2BPX5_POPTR</name>
<dbReference type="InParanoid" id="A0A2K2BPX5"/>
<gene>
    <name evidence="1" type="ORF">POPTR_002G261300</name>
</gene>
<dbReference type="EMBL" id="CM009291">
    <property type="protein sequence ID" value="PNT51831.1"/>
    <property type="molecule type" value="Genomic_DNA"/>
</dbReference>
<evidence type="ECO:0000313" key="1">
    <source>
        <dbReference type="EMBL" id="PNT51831.1"/>
    </source>
</evidence>
<organism evidence="1 2">
    <name type="scientific">Populus trichocarpa</name>
    <name type="common">Western balsam poplar</name>
    <name type="synonym">Populus balsamifera subsp. trichocarpa</name>
    <dbReference type="NCBI Taxonomy" id="3694"/>
    <lineage>
        <taxon>Eukaryota</taxon>
        <taxon>Viridiplantae</taxon>
        <taxon>Streptophyta</taxon>
        <taxon>Embryophyta</taxon>
        <taxon>Tracheophyta</taxon>
        <taxon>Spermatophyta</taxon>
        <taxon>Magnoliopsida</taxon>
        <taxon>eudicotyledons</taxon>
        <taxon>Gunneridae</taxon>
        <taxon>Pentapetalae</taxon>
        <taxon>rosids</taxon>
        <taxon>fabids</taxon>
        <taxon>Malpighiales</taxon>
        <taxon>Salicaceae</taxon>
        <taxon>Saliceae</taxon>
        <taxon>Populus</taxon>
    </lineage>
</organism>
<protein>
    <submittedName>
        <fullName evidence="1">Uncharacterized protein</fullName>
    </submittedName>
</protein>
<dbReference type="AlphaFoldDB" id="A0A2K2BPX5"/>
<proteinExistence type="predicted"/>
<keyword evidence="2" id="KW-1185">Reference proteome</keyword>
<evidence type="ECO:0000313" key="2">
    <source>
        <dbReference type="Proteomes" id="UP000006729"/>
    </source>
</evidence>